<dbReference type="Gene3D" id="4.10.40.20">
    <property type="match status" value="1"/>
</dbReference>
<evidence type="ECO:0000256" key="8">
    <source>
        <dbReference type="ARBA" id="ARBA00023180"/>
    </source>
</evidence>
<comment type="subunit">
    <text evidence="3">Binds IGF2 more than IGF1.</text>
</comment>
<evidence type="ECO:0000256" key="3">
    <source>
        <dbReference type="ARBA" id="ARBA00011592"/>
    </source>
</evidence>
<accession>A0A8B9DV77</accession>
<evidence type="ECO:0000256" key="5">
    <source>
        <dbReference type="ARBA" id="ARBA00022525"/>
    </source>
</evidence>
<dbReference type="Pfam" id="PF00219">
    <property type="entry name" value="IGFBP"/>
    <property type="match status" value="1"/>
</dbReference>
<feature type="domain" description="IGFBP N-terminal" evidence="13">
    <location>
        <begin position="228"/>
        <end position="308"/>
    </location>
</feature>
<evidence type="ECO:0000256" key="2">
    <source>
        <dbReference type="ARBA" id="ARBA00004613"/>
    </source>
</evidence>
<evidence type="ECO:0000313" key="15">
    <source>
        <dbReference type="Proteomes" id="UP000694521"/>
    </source>
</evidence>
<dbReference type="FunFam" id="4.10.800.10:FF:000002">
    <property type="entry name" value="Insulin-like growth factor-binding protein 2"/>
    <property type="match status" value="1"/>
</dbReference>
<dbReference type="AlphaFoldDB" id="A0A8B9DV77"/>
<feature type="region of interest" description="Disordered" evidence="11">
    <location>
        <begin position="349"/>
        <end position="368"/>
    </location>
</feature>
<dbReference type="GO" id="GO:0005615">
    <property type="term" value="C:extracellular space"/>
    <property type="evidence" value="ECO:0007669"/>
    <property type="project" value="TreeGrafter"/>
</dbReference>
<reference evidence="14" key="2">
    <citation type="submission" date="2025-09" db="UniProtKB">
        <authorList>
            <consortium name="Ensembl"/>
        </authorList>
    </citation>
    <scope>IDENTIFICATION</scope>
</reference>
<comment type="function">
    <text evidence="1">IGF-binding proteins prolong the half-life of the IGFs and have been shown to either inhibit or stimulate the growth promoting effects of the IGFs on cell culture. They alter the interaction of IGFs with their cell surface receptors.</text>
</comment>
<dbReference type="PRINTS" id="PR01980">
    <property type="entry name" value="IGFBPFAMILY4"/>
</dbReference>
<dbReference type="GO" id="GO:0043567">
    <property type="term" value="P:regulation of insulin-like growth factor receptor signaling pathway"/>
    <property type="evidence" value="ECO:0007669"/>
    <property type="project" value="TreeGrafter"/>
</dbReference>
<evidence type="ECO:0000256" key="7">
    <source>
        <dbReference type="ARBA" id="ARBA00023157"/>
    </source>
</evidence>
<dbReference type="SUPFAM" id="SSF57610">
    <property type="entry name" value="Thyroglobulin type-1 domain"/>
    <property type="match status" value="1"/>
</dbReference>
<evidence type="ECO:0000259" key="13">
    <source>
        <dbReference type="PROSITE" id="PS51323"/>
    </source>
</evidence>
<organism evidence="14 15">
    <name type="scientific">Anser cygnoides</name>
    <name type="common">Swan goose</name>
    <dbReference type="NCBI Taxonomy" id="8845"/>
    <lineage>
        <taxon>Eukaryota</taxon>
        <taxon>Metazoa</taxon>
        <taxon>Chordata</taxon>
        <taxon>Craniata</taxon>
        <taxon>Vertebrata</taxon>
        <taxon>Euteleostomi</taxon>
        <taxon>Archelosauria</taxon>
        <taxon>Archosauria</taxon>
        <taxon>Dinosauria</taxon>
        <taxon>Saurischia</taxon>
        <taxon>Theropoda</taxon>
        <taxon>Coelurosauria</taxon>
        <taxon>Aves</taxon>
        <taxon>Neognathae</taxon>
        <taxon>Galloanserae</taxon>
        <taxon>Anseriformes</taxon>
        <taxon>Anatidae</taxon>
        <taxon>Anserinae</taxon>
        <taxon>Anser</taxon>
    </lineage>
</organism>
<name>A0A8B9DV77_ANSCY</name>
<feature type="region of interest" description="Disordered" evidence="11">
    <location>
        <begin position="131"/>
        <end position="179"/>
    </location>
</feature>
<dbReference type="GO" id="GO:0031995">
    <property type="term" value="F:insulin-like growth factor II binding"/>
    <property type="evidence" value="ECO:0007669"/>
    <property type="project" value="TreeGrafter"/>
</dbReference>
<feature type="domain" description="Thyroglobulin type-1" evidence="12">
    <location>
        <begin position="375"/>
        <end position="453"/>
    </location>
</feature>
<evidence type="ECO:0000259" key="12">
    <source>
        <dbReference type="PROSITE" id="PS51162"/>
    </source>
</evidence>
<dbReference type="Ensembl" id="ENSACDT00005014427.1">
    <property type="protein sequence ID" value="ENSACDP00005011937.1"/>
    <property type="gene ID" value="ENSACDG00005008810.1"/>
</dbReference>
<dbReference type="InterPro" id="IPR022327">
    <property type="entry name" value="IGFBP-4"/>
</dbReference>
<keyword evidence="9" id="KW-0340">Growth factor binding</keyword>
<dbReference type="InterPro" id="IPR022321">
    <property type="entry name" value="IGFBP_1-6_chordata"/>
</dbReference>
<dbReference type="Pfam" id="PF00086">
    <property type="entry name" value="Thyroglobulin_1"/>
    <property type="match status" value="1"/>
</dbReference>
<dbReference type="InterPro" id="IPR036857">
    <property type="entry name" value="Thyroglobulin_1_sf"/>
</dbReference>
<dbReference type="PRINTS" id="PR01976">
    <property type="entry name" value="IGFBPFAMILY"/>
</dbReference>
<evidence type="ECO:0000256" key="6">
    <source>
        <dbReference type="ARBA" id="ARBA00022553"/>
    </source>
</evidence>
<feature type="compositionally biased region" description="Pro residues" evidence="11">
    <location>
        <begin position="140"/>
        <end position="149"/>
    </location>
</feature>
<dbReference type="GO" id="GO:0031994">
    <property type="term" value="F:insulin-like growth factor I binding"/>
    <property type="evidence" value="ECO:0007669"/>
    <property type="project" value="TreeGrafter"/>
</dbReference>
<dbReference type="PANTHER" id="PTHR11551">
    <property type="entry name" value="INSULIN-LIKE GROWTH FACTOR BINDING PROTEIN"/>
    <property type="match status" value="1"/>
</dbReference>
<keyword evidence="7" id="KW-1015">Disulfide bond</keyword>
<dbReference type="Gene3D" id="4.10.800.10">
    <property type="entry name" value="Thyroglobulin type-1"/>
    <property type="match status" value="1"/>
</dbReference>
<sequence>SGESWLPSEPWFARERRRSWGAGGSLVPGDPGGSLWAWESRCPRGSIGPSRAWGPRSSFGPWKSRWSHSPRRARGARLPLPPGEPRGAFVAWVARGAWWARQPRGAWGAWVPCRAGCSQLLDGLEGERREQGAVNVSRPLVPPQCPVPAGPTGDRPHSQCRHRPRCPPPQHPLPQPSPRSLIPWGGQRRQEGSWLPKHLVVPVLAAVLAAGAAPGAAPVQGQGGGGEEAIQCPPCSEERLARCKAPQGCAELVREPGCGCCATCALGRGTACGVYTARCGAGLRCYPPRGVPRPLHTLMHGQGVCTDLADVEAIQESLQPPEKEEIDHPNNSFSPCSIHDRKCLQKQQAKRVNNGNKMRNSGSPYHREETRPIAQGSCQSELHRALERLAASQTRTHEDLYVIPIPNCDRNGNFHPKQCHPALDGQRGKCWCVDRKTGVKLPGFLELKGDLDCHQPADSM</sequence>
<dbReference type="InterPro" id="IPR000716">
    <property type="entry name" value="Thyroglobulin_1"/>
</dbReference>
<proteinExistence type="predicted"/>
<dbReference type="InterPro" id="IPR017891">
    <property type="entry name" value="Insulin_GF-bd_Cys-rich_CS"/>
</dbReference>
<dbReference type="SUPFAM" id="SSF57184">
    <property type="entry name" value="Growth factor receptor domain"/>
    <property type="match status" value="1"/>
</dbReference>
<feature type="compositionally biased region" description="Pro residues" evidence="11">
    <location>
        <begin position="166"/>
        <end position="177"/>
    </location>
</feature>
<reference evidence="14" key="1">
    <citation type="submission" date="2025-08" db="UniProtKB">
        <authorList>
            <consortium name="Ensembl"/>
        </authorList>
    </citation>
    <scope>IDENTIFICATION</scope>
</reference>
<feature type="compositionally biased region" description="Polar residues" evidence="11">
    <location>
        <begin position="349"/>
        <end position="363"/>
    </location>
</feature>
<evidence type="ECO:0000256" key="10">
    <source>
        <dbReference type="PROSITE-ProRule" id="PRU00500"/>
    </source>
</evidence>
<keyword evidence="6" id="KW-0597">Phosphoprotein</keyword>
<dbReference type="InterPro" id="IPR000867">
    <property type="entry name" value="IGFBP-like"/>
</dbReference>
<dbReference type="SMART" id="SM00121">
    <property type="entry name" value="IB"/>
    <property type="match status" value="1"/>
</dbReference>
<dbReference type="PROSITE" id="PS00222">
    <property type="entry name" value="IGFBP_N_1"/>
    <property type="match status" value="1"/>
</dbReference>
<keyword evidence="5" id="KW-0964">Secreted</keyword>
<dbReference type="Proteomes" id="UP000694521">
    <property type="component" value="Unplaced"/>
</dbReference>
<evidence type="ECO:0000313" key="14">
    <source>
        <dbReference type="Ensembl" id="ENSACDP00005011937.1"/>
    </source>
</evidence>
<evidence type="ECO:0000256" key="11">
    <source>
        <dbReference type="SAM" id="MobiDB-lite"/>
    </source>
</evidence>
<keyword evidence="8" id="KW-0325">Glycoprotein</keyword>
<dbReference type="PROSITE" id="PS51162">
    <property type="entry name" value="THYROGLOBULIN_1_2"/>
    <property type="match status" value="1"/>
</dbReference>
<dbReference type="SMART" id="SM00211">
    <property type="entry name" value="TY"/>
    <property type="match status" value="1"/>
</dbReference>
<comment type="subcellular location">
    <subcellularLocation>
        <location evidence="2">Secreted</location>
    </subcellularLocation>
</comment>
<dbReference type="CDD" id="cd00191">
    <property type="entry name" value="TY"/>
    <property type="match status" value="1"/>
</dbReference>
<dbReference type="InterPro" id="IPR009030">
    <property type="entry name" value="Growth_fac_rcpt_cys_sf"/>
</dbReference>
<dbReference type="PROSITE" id="PS51323">
    <property type="entry name" value="IGFBP_N_2"/>
    <property type="match status" value="1"/>
</dbReference>
<evidence type="ECO:0000256" key="1">
    <source>
        <dbReference type="ARBA" id="ARBA00003811"/>
    </source>
</evidence>
<dbReference type="PANTHER" id="PTHR11551:SF7">
    <property type="entry name" value="INSULIN-LIKE GROWTH FACTOR-BINDING PROTEIN 4"/>
    <property type="match status" value="1"/>
</dbReference>
<comment type="caution">
    <text evidence="10">Lacks conserved residue(s) required for the propagation of feature annotation.</text>
</comment>
<evidence type="ECO:0000256" key="9">
    <source>
        <dbReference type="ARBA" id="ARBA00023183"/>
    </source>
</evidence>
<dbReference type="FunFam" id="4.10.40.20:FF:000001">
    <property type="entry name" value="Insulin-like growth factor binding protein 5"/>
    <property type="match status" value="1"/>
</dbReference>
<keyword evidence="15" id="KW-1185">Reference proteome</keyword>
<protein>
    <recommendedName>
        <fullName evidence="4">Insulin-like growth factor-binding protein 4</fullName>
    </recommendedName>
</protein>
<evidence type="ECO:0000256" key="4">
    <source>
        <dbReference type="ARBA" id="ARBA00013680"/>
    </source>
</evidence>